<name>A0AAE0G6R7_9CHLO</name>
<evidence type="ECO:0000313" key="8">
    <source>
        <dbReference type="EMBL" id="KAK3272650.1"/>
    </source>
</evidence>
<dbReference type="Gene3D" id="3.90.230.10">
    <property type="entry name" value="Creatinase/methionine aminopeptidase superfamily"/>
    <property type="match status" value="1"/>
</dbReference>
<comment type="cofactor">
    <cofactor evidence="1">
        <name>Mn(2+)</name>
        <dbReference type="ChEBI" id="CHEBI:29035"/>
    </cofactor>
</comment>
<comment type="similarity">
    <text evidence="2">Belongs to the peptidase M24B family.</text>
</comment>
<comment type="caution">
    <text evidence="8">The sequence shown here is derived from an EMBL/GenBank/DDBJ whole genome shotgun (WGS) entry which is preliminary data.</text>
</comment>
<feature type="domain" description="Aminopeptidase P N-terminal" evidence="7">
    <location>
        <begin position="63"/>
        <end position="204"/>
    </location>
</feature>
<dbReference type="GO" id="GO:0005739">
    <property type="term" value="C:mitochondrion"/>
    <property type="evidence" value="ECO:0007669"/>
    <property type="project" value="TreeGrafter"/>
</dbReference>
<sequence>MRRVSALLRGQAFLSPSAFSVTNRSFFNLTAAQPSGRPATESGQPTPISHPSLLKAGEIMPGISSAEFEKRRTALAQHIPPGGAALLSSAEMKYMAGVIPYPYRQDSDYLYLTGITQPGTATLLERSGDGKQYTYSLFVPEADAHAEQWNGWMLDKASAEEVFGAHQVFTMGELGSELRKCLGRMSASEGARLLFHKGLEGTPDARAALAASNAPLAPNALRPVMHHLRWRKSPAEVEVMRRSAELSAAAMSRCMAESHGGVEENTLASIFEYDTRRGGAQRMAYPQVVAGGASANIIHYSRNDKAVLDGEMVLMDAGCEYYGYASDITRTWPVNGRFTSAQREVYEAVLDVHRQCLEASVEGGTLRELHYLSVRTLSEALRQFGLPHSGSSYRRFYPHNLGHWLGLDTHDVAHVSLDRPMEPGVVLTVEPGLYIPDADDIPKGLRGIGVRLEDDIVVTGKGPADVLTKNVPLDPEDVEALVGSVMPP</sequence>
<dbReference type="Proteomes" id="UP001190700">
    <property type="component" value="Unassembled WGS sequence"/>
</dbReference>
<evidence type="ECO:0000256" key="4">
    <source>
        <dbReference type="ARBA" id="ARBA00022801"/>
    </source>
</evidence>
<dbReference type="GO" id="GO:0030145">
    <property type="term" value="F:manganese ion binding"/>
    <property type="evidence" value="ECO:0007669"/>
    <property type="project" value="InterPro"/>
</dbReference>
<dbReference type="Pfam" id="PF05195">
    <property type="entry name" value="AMP_N"/>
    <property type="match status" value="1"/>
</dbReference>
<dbReference type="InterPro" id="IPR029149">
    <property type="entry name" value="Creatin/AminoP/Spt16_N"/>
</dbReference>
<evidence type="ECO:0000313" key="9">
    <source>
        <dbReference type="Proteomes" id="UP001190700"/>
    </source>
</evidence>
<reference evidence="8 9" key="1">
    <citation type="journal article" date="2015" name="Genome Biol. Evol.">
        <title>Comparative Genomics of a Bacterivorous Green Alga Reveals Evolutionary Causalities and Consequences of Phago-Mixotrophic Mode of Nutrition.</title>
        <authorList>
            <person name="Burns J.A."/>
            <person name="Paasch A."/>
            <person name="Narechania A."/>
            <person name="Kim E."/>
        </authorList>
    </citation>
    <scope>NUCLEOTIDE SEQUENCE [LARGE SCALE GENOMIC DNA]</scope>
    <source>
        <strain evidence="8 9">PLY_AMNH</strain>
    </source>
</reference>
<evidence type="ECO:0000256" key="5">
    <source>
        <dbReference type="ARBA" id="ARBA00023211"/>
    </source>
</evidence>
<protein>
    <recommendedName>
        <fullName evidence="7">Aminopeptidase P N-terminal domain-containing protein</fullName>
    </recommendedName>
</protein>
<gene>
    <name evidence="8" type="ORF">CYMTET_19071</name>
</gene>
<dbReference type="Pfam" id="PF00557">
    <property type="entry name" value="Peptidase_M24"/>
    <property type="match status" value="1"/>
</dbReference>
<proteinExistence type="inferred from homology"/>
<dbReference type="InterPro" id="IPR036005">
    <property type="entry name" value="Creatinase/aminopeptidase-like"/>
</dbReference>
<keyword evidence="4" id="KW-0378">Hydrolase</keyword>
<dbReference type="SUPFAM" id="SSF55920">
    <property type="entry name" value="Creatinase/aminopeptidase"/>
    <property type="match status" value="1"/>
</dbReference>
<dbReference type="GO" id="GO:0006508">
    <property type="term" value="P:proteolysis"/>
    <property type="evidence" value="ECO:0007669"/>
    <property type="project" value="TreeGrafter"/>
</dbReference>
<evidence type="ECO:0000256" key="2">
    <source>
        <dbReference type="ARBA" id="ARBA00008766"/>
    </source>
</evidence>
<dbReference type="CDD" id="cd01087">
    <property type="entry name" value="Prolidase"/>
    <property type="match status" value="1"/>
</dbReference>
<evidence type="ECO:0000259" key="7">
    <source>
        <dbReference type="SMART" id="SM01011"/>
    </source>
</evidence>
<dbReference type="SUPFAM" id="SSF53092">
    <property type="entry name" value="Creatinase/prolidase N-terminal domain"/>
    <property type="match status" value="1"/>
</dbReference>
<dbReference type="PANTHER" id="PTHR43226">
    <property type="entry name" value="XAA-PRO AMINOPEPTIDASE 3"/>
    <property type="match status" value="1"/>
</dbReference>
<accession>A0AAE0G6R7</accession>
<dbReference type="InterPro" id="IPR000994">
    <property type="entry name" value="Pept_M24"/>
</dbReference>
<keyword evidence="5" id="KW-0464">Manganese</keyword>
<dbReference type="EMBL" id="LGRX02008859">
    <property type="protein sequence ID" value="KAK3272650.1"/>
    <property type="molecule type" value="Genomic_DNA"/>
</dbReference>
<dbReference type="PANTHER" id="PTHR43226:SF4">
    <property type="entry name" value="XAA-PRO AMINOPEPTIDASE 3"/>
    <property type="match status" value="1"/>
</dbReference>
<feature type="region of interest" description="Disordered" evidence="6">
    <location>
        <begin position="32"/>
        <end position="52"/>
    </location>
</feature>
<dbReference type="InterPro" id="IPR052433">
    <property type="entry name" value="X-Pro_dipept-like"/>
</dbReference>
<dbReference type="SMART" id="SM01011">
    <property type="entry name" value="AMP_N"/>
    <property type="match status" value="1"/>
</dbReference>
<dbReference type="GO" id="GO:0070006">
    <property type="term" value="F:metalloaminopeptidase activity"/>
    <property type="evidence" value="ECO:0007669"/>
    <property type="project" value="InterPro"/>
</dbReference>
<evidence type="ECO:0000256" key="6">
    <source>
        <dbReference type="SAM" id="MobiDB-lite"/>
    </source>
</evidence>
<dbReference type="AlphaFoldDB" id="A0AAE0G6R7"/>
<keyword evidence="3" id="KW-0479">Metal-binding</keyword>
<dbReference type="InterPro" id="IPR007865">
    <property type="entry name" value="Aminopep_P_N"/>
</dbReference>
<organism evidence="8 9">
    <name type="scientific">Cymbomonas tetramitiformis</name>
    <dbReference type="NCBI Taxonomy" id="36881"/>
    <lineage>
        <taxon>Eukaryota</taxon>
        <taxon>Viridiplantae</taxon>
        <taxon>Chlorophyta</taxon>
        <taxon>Pyramimonadophyceae</taxon>
        <taxon>Pyramimonadales</taxon>
        <taxon>Pyramimonadaceae</taxon>
        <taxon>Cymbomonas</taxon>
    </lineage>
</organism>
<dbReference type="Gene3D" id="3.40.350.10">
    <property type="entry name" value="Creatinase/prolidase N-terminal domain"/>
    <property type="match status" value="1"/>
</dbReference>
<evidence type="ECO:0000256" key="3">
    <source>
        <dbReference type="ARBA" id="ARBA00022723"/>
    </source>
</evidence>
<keyword evidence="9" id="KW-1185">Reference proteome</keyword>
<evidence type="ECO:0000256" key="1">
    <source>
        <dbReference type="ARBA" id="ARBA00001936"/>
    </source>
</evidence>